<feature type="transmembrane region" description="Helical" evidence="1">
    <location>
        <begin position="70"/>
        <end position="91"/>
    </location>
</feature>
<evidence type="ECO:0000256" key="1">
    <source>
        <dbReference type="SAM" id="Phobius"/>
    </source>
</evidence>
<name>A0A5B7EYG6_PORTR</name>
<keyword evidence="1" id="KW-0472">Membrane</keyword>
<keyword evidence="1" id="KW-1133">Transmembrane helix</keyword>
<dbReference type="AlphaFoldDB" id="A0A5B7EYG6"/>
<keyword evidence="3" id="KW-1185">Reference proteome</keyword>
<sequence>MLDWTVASKLVESLSNMMEVNDSVVAAVDKKSSVTKQILKTINTFTQNVALEVGKHVKYGTLNRDRSGKIVMNLSLVLLLLNIVFIIAANLKPPSVACMALAATWRLNTQK</sequence>
<reference evidence="2 3" key="1">
    <citation type="submission" date="2019-05" db="EMBL/GenBank/DDBJ databases">
        <title>Another draft genome of Portunus trituberculatus and its Hox gene families provides insights of decapod evolution.</title>
        <authorList>
            <person name="Jeong J.-H."/>
            <person name="Song I."/>
            <person name="Kim S."/>
            <person name="Choi T."/>
            <person name="Kim D."/>
            <person name="Ryu S."/>
            <person name="Kim W."/>
        </authorList>
    </citation>
    <scope>NUCLEOTIDE SEQUENCE [LARGE SCALE GENOMIC DNA]</scope>
    <source>
        <tissue evidence="2">Muscle</tissue>
    </source>
</reference>
<comment type="caution">
    <text evidence="2">The sequence shown here is derived from an EMBL/GenBank/DDBJ whole genome shotgun (WGS) entry which is preliminary data.</text>
</comment>
<dbReference type="Proteomes" id="UP000324222">
    <property type="component" value="Unassembled WGS sequence"/>
</dbReference>
<protein>
    <submittedName>
        <fullName evidence="2">Uncharacterized protein</fullName>
    </submittedName>
</protein>
<organism evidence="2 3">
    <name type="scientific">Portunus trituberculatus</name>
    <name type="common">Swimming crab</name>
    <name type="synonym">Neptunus trituberculatus</name>
    <dbReference type="NCBI Taxonomy" id="210409"/>
    <lineage>
        <taxon>Eukaryota</taxon>
        <taxon>Metazoa</taxon>
        <taxon>Ecdysozoa</taxon>
        <taxon>Arthropoda</taxon>
        <taxon>Crustacea</taxon>
        <taxon>Multicrustacea</taxon>
        <taxon>Malacostraca</taxon>
        <taxon>Eumalacostraca</taxon>
        <taxon>Eucarida</taxon>
        <taxon>Decapoda</taxon>
        <taxon>Pleocyemata</taxon>
        <taxon>Brachyura</taxon>
        <taxon>Eubrachyura</taxon>
        <taxon>Portunoidea</taxon>
        <taxon>Portunidae</taxon>
        <taxon>Portuninae</taxon>
        <taxon>Portunus</taxon>
    </lineage>
</organism>
<dbReference type="OrthoDB" id="283575at2759"/>
<accession>A0A5B7EYG6</accession>
<evidence type="ECO:0000313" key="2">
    <source>
        <dbReference type="EMBL" id="MPC39801.1"/>
    </source>
</evidence>
<gene>
    <name evidence="2" type="ORF">E2C01_033350</name>
</gene>
<dbReference type="EMBL" id="VSRR010004483">
    <property type="protein sequence ID" value="MPC39801.1"/>
    <property type="molecule type" value="Genomic_DNA"/>
</dbReference>
<proteinExistence type="predicted"/>
<evidence type="ECO:0000313" key="3">
    <source>
        <dbReference type="Proteomes" id="UP000324222"/>
    </source>
</evidence>
<keyword evidence="1" id="KW-0812">Transmembrane</keyword>